<evidence type="ECO:0000313" key="3">
    <source>
        <dbReference type="EMBL" id="MBR8463672.1"/>
    </source>
</evidence>
<evidence type="ECO:0000256" key="1">
    <source>
        <dbReference type="SAM" id="Phobius"/>
    </source>
</evidence>
<feature type="domain" description="EamA" evidence="2">
    <location>
        <begin position="155"/>
        <end position="289"/>
    </location>
</feature>
<keyword evidence="1" id="KW-0812">Transmembrane</keyword>
<keyword evidence="1" id="KW-0472">Membrane</keyword>
<gene>
    <name evidence="3" type="ORF">KDD93_03670</name>
</gene>
<dbReference type="SUPFAM" id="SSF103481">
    <property type="entry name" value="Multidrug resistance efflux transporter EmrE"/>
    <property type="match status" value="2"/>
</dbReference>
<feature type="transmembrane region" description="Helical" evidence="1">
    <location>
        <begin position="246"/>
        <end position="268"/>
    </location>
</feature>
<organism evidence="3 4">
    <name type="scientific">Campylobacter anatolicus</name>
    <dbReference type="NCBI Taxonomy" id="2829105"/>
    <lineage>
        <taxon>Bacteria</taxon>
        <taxon>Pseudomonadati</taxon>
        <taxon>Campylobacterota</taxon>
        <taxon>Epsilonproteobacteria</taxon>
        <taxon>Campylobacterales</taxon>
        <taxon>Campylobacteraceae</taxon>
        <taxon>Campylobacter</taxon>
    </lineage>
</organism>
<dbReference type="Proteomes" id="UP000682951">
    <property type="component" value="Unassembled WGS sequence"/>
</dbReference>
<dbReference type="PANTHER" id="PTHR22911:SF102">
    <property type="entry name" value="MEMBRANE PROTEIN"/>
    <property type="match status" value="1"/>
</dbReference>
<feature type="transmembrane region" description="Helical" evidence="1">
    <location>
        <begin position="218"/>
        <end position="239"/>
    </location>
</feature>
<dbReference type="PANTHER" id="PTHR22911">
    <property type="entry name" value="ACYL-MALONYL CONDENSING ENZYME-RELATED"/>
    <property type="match status" value="1"/>
</dbReference>
<feature type="transmembrane region" description="Helical" evidence="1">
    <location>
        <begin position="38"/>
        <end position="57"/>
    </location>
</feature>
<feature type="transmembrane region" description="Helical" evidence="1">
    <location>
        <begin position="126"/>
        <end position="144"/>
    </location>
</feature>
<feature type="transmembrane region" description="Helical" evidence="1">
    <location>
        <begin position="185"/>
        <end position="206"/>
    </location>
</feature>
<evidence type="ECO:0000259" key="2">
    <source>
        <dbReference type="Pfam" id="PF00892"/>
    </source>
</evidence>
<name>A0ABS5HJH6_9BACT</name>
<evidence type="ECO:0000313" key="4">
    <source>
        <dbReference type="Proteomes" id="UP000682951"/>
    </source>
</evidence>
<keyword evidence="1" id="KW-1133">Transmembrane helix</keyword>
<comment type="caution">
    <text evidence="3">The sequence shown here is derived from an EMBL/GenBank/DDBJ whole genome shotgun (WGS) entry which is preliminary data.</text>
</comment>
<protein>
    <submittedName>
        <fullName evidence="3">DMT family transporter</fullName>
    </submittedName>
</protein>
<sequence length="302" mass="33328">MKFINKKLNEREASFGLVLGCILFGLGSVIVAKISLGAYSVAFWRLFIAGIIFFIIMKLRYKSLPRSKKVIFLALLSGVFLAYDLALWHESIYAIGPGISTLLNSLQIFWLTFIGVIILKERLSKFSVFALFLAFFGITLIALPEFKTNINASCGFISGIVFGIFLSLSMLCIKKIGEHEKTNIFSLMFLLSFGGAISLLPIAIAIDSHRFFTQNFTEISLVFVYGSVMQCIAWGLIAYSVPLISLSLTGILLLSEPIAALFIDAFLLAKLISLAQWIGAGITMFAIYLGVLKRQKVSATQI</sequence>
<feature type="transmembrane region" description="Helical" evidence="1">
    <location>
        <begin position="274"/>
        <end position="292"/>
    </location>
</feature>
<accession>A0ABS5HJH6</accession>
<dbReference type="InterPro" id="IPR000620">
    <property type="entry name" value="EamA_dom"/>
</dbReference>
<dbReference type="Pfam" id="PF00892">
    <property type="entry name" value="EamA"/>
    <property type="match status" value="2"/>
</dbReference>
<feature type="transmembrane region" description="Helical" evidence="1">
    <location>
        <begin position="94"/>
        <end position="119"/>
    </location>
</feature>
<dbReference type="RefSeq" id="WP_212141783.1">
    <property type="nucleotide sequence ID" value="NZ_JAGSSW010000003.1"/>
</dbReference>
<proteinExistence type="predicted"/>
<keyword evidence="4" id="KW-1185">Reference proteome</keyword>
<feature type="domain" description="EamA" evidence="2">
    <location>
        <begin position="16"/>
        <end position="142"/>
    </location>
</feature>
<feature type="transmembrane region" description="Helical" evidence="1">
    <location>
        <begin position="69"/>
        <end position="88"/>
    </location>
</feature>
<feature type="transmembrane region" description="Helical" evidence="1">
    <location>
        <begin position="12"/>
        <end position="32"/>
    </location>
</feature>
<reference evidence="3 4" key="1">
    <citation type="submission" date="2021-04" db="EMBL/GenBank/DDBJ databases">
        <title>Molecular and phenotypic characterization and identification of bacterial isolates recovered from the Anatolian ground squirrels (Spermophilus xanthoprymnus) and which have the potential to form a new species in the Campylobacter genus.</title>
        <authorList>
            <person name="Aydin F."/>
            <person name="Abay S."/>
            <person name="Kayman T."/>
            <person name="Karakaya E."/>
            <person name="Mustak H.K."/>
            <person name="Mustak I.B."/>
            <person name="Bilgin N."/>
            <person name="Duzler A."/>
            <person name="Sahin O."/>
            <person name="Guran O."/>
            <person name="Saticioglu I.B."/>
        </authorList>
    </citation>
    <scope>NUCLEOTIDE SEQUENCE [LARGE SCALE GENOMIC DNA]</scope>
    <source>
        <strain evidence="4">faydin-G24</strain>
    </source>
</reference>
<feature type="transmembrane region" description="Helical" evidence="1">
    <location>
        <begin position="150"/>
        <end position="173"/>
    </location>
</feature>
<dbReference type="EMBL" id="JAGSSW010000003">
    <property type="protein sequence ID" value="MBR8463672.1"/>
    <property type="molecule type" value="Genomic_DNA"/>
</dbReference>
<dbReference type="InterPro" id="IPR037185">
    <property type="entry name" value="EmrE-like"/>
</dbReference>